<feature type="transmembrane region" description="Helical" evidence="1">
    <location>
        <begin position="59"/>
        <end position="82"/>
    </location>
</feature>
<dbReference type="AlphaFoldDB" id="A0A9P1BLM2"/>
<keyword evidence="1" id="KW-0472">Membrane</keyword>
<sequence length="683" mass="75457">MQPLVATPEEGSSTSSKVSPTQRALQVMGISLFLMTLVQTYVTIIGLASRYCTQEYDILVAGPLVVLICGFGVNGALGAWHYGLQQPFLAVLSTFGLEFFYVTLKHANSLRQCRPIEDLDRLQLRFGIWRSLPFAAMTFALSLRSILELTLCTAPATLSVIGQGLQVNNTLEWTKAIRDNDITVERLTRFHAFREDMNMSGVGDAELQEFREKFASLHDSLVGAFWKSCHCYKSKWKLKTGTFREDRSSRWAFSFFVTEDDDELGGIAQGKTLAGNILFNEMILDRLKMLNESAIEKIKGKIADLAPIFVTGWKDALKSLALQTASWPKIVDTIWKKLESPQSKFRKHGPFEAATFLEQSRAYPLPLLGWEGNWDLAKSSLGLLTSVMPVVKYVRKRRQVNFLWVVSHAIVDMILLVQTAICCITATSAAHAAGAFQAVAQAMVEQIVKGVASHQAESEFGEAYKTGTQTKTAQAMRQMLVRTVTQEAEHLGIQLTSAASDLMISPSQLLAAALTIFGFCIISAGLSHHLLKAPLSVQEHMNASVCGPLCFLGASAEYTKVCDTVRTLILLRSMLMTTILCVAWIVATSLSEVPMDFSIRFYPALMLNRSTWCVTLCAIWTTACVLHFVSGYLAVYAVEVSEEDKEDADPDGFDYEGLASAIEKSQEPRPPVVNAAYGTFTHP</sequence>
<feature type="transmembrane region" description="Helical" evidence="1">
    <location>
        <begin position="88"/>
        <end position="104"/>
    </location>
</feature>
<accession>A0A9P1BLM2</accession>
<feature type="transmembrane region" description="Helical" evidence="1">
    <location>
        <begin position="509"/>
        <end position="531"/>
    </location>
</feature>
<feature type="transmembrane region" description="Helical" evidence="1">
    <location>
        <begin position="569"/>
        <end position="589"/>
    </location>
</feature>
<keyword evidence="4" id="KW-1185">Reference proteome</keyword>
<gene>
    <name evidence="2" type="ORF">C1SCF055_LOCUS3049</name>
</gene>
<keyword evidence="1" id="KW-0812">Transmembrane</keyword>
<dbReference type="EMBL" id="CAMXCT020000149">
    <property type="protein sequence ID" value="CAL1128038.1"/>
    <property type="molecule type" value="Genomic_DNA"/>
</dbReference>
<organism evidence="2">
    <name type="scientific">Cladocopium goreaui</name>
    <dbReference type="NCBI Taxonomy" id="2562237"/>
    <lineage>
        <taxon>Eukaryota</taxon>
        <taxon>Sar</taxon>
        <taxon>Alveolata</taxon>
        <taxon>Dinophyceae</taxon>
        <taxon>Suessiales</taxon>
        <taxon>Symbiodiniaceae</taxon>
        <taxon>Cladocopium</taxon>
    </lineage>
</organism>
<dbReference type="EMBL" id="CAMXCT030000149">
    <property type="protein sequence ID" value="CAL4761975.1"/>
    <property type="molecule type" value="Genomic_DNA"/>
</dbReference>
<evidence type="ECO:0000256" key="1">
    <source>
        <dbReference type="SAM" id="Phobius"/>
    </source>
</evidence>
<name>A0A9P1BLM2_9DINO</name>
<feature type="transmembrane region" description="Helical" evidence="1">
    <location>
        <begin position="402"/>
        <end position="427"/>
    </location>
</feature>
<evidence type="ECO:0000313" key="4">
    <source>
        <dbReference type="Proteomes" id="UP001152797"/>
    </source>
</evidence>
<reference evidence="3" key="2">
    <citation type="submission" date="2024-04" db="EMBL/GenBank/DDBJ databases">
        <authorList>
            <person name="Chen Y."/>
            <person name="Shah S."/>
            <person name="Dougan E. K."/>
            <person name="Thang M."/>
            <person name="Chan C."/>
        </authorList>
    </citation>
    <scope>NUCLEOTIDE SEQUENCE [LARGE SCALE GENOMIC DNA]</scope>
</reference>
<evidence type="ECO:0000313" key="3">
    <source>
        <dbReference type="EMBL" id="CAL1128038.1"/>
    </source>
</evidence>
<proteinExistence type="predicted"/>
<keyword evidence="1" id="KW-1133">Transmembrane helix</keyword>
<comment type="caution">
    <text evidence="2">The sequence shown here is derived from an EMBL/GenBank/DDBJ whole genome shotgun (WGS) entry which is preliminary data.</text>
</comment>
<evidence type="ECO:0000313" key="2">
    <source>
        <dbReference type="EMBL" id="CAI3974663.1"/>
    </source>
</evidence>
<dbReference type="Proteomes" id="UP001152797">
    <property type="component" value="Unassembled WGS sequence"/>
</dbReference>
<dbReference type="EMBL" id="CAMXCT010000149">
    <property type="protein sequence ID" value="CAI3974663.1"/>
    <property type="molecule type" value="Genomic_DNA"/>
</dbReference>
<feature type="transmembrane region" description="Helical" evidence="1">
    <location>
        <begin position="24"/>
        <end position="47"/>
    </location>
</feature>
<reference evidence="2" key="1">
    <citation type="submission" date="2022-10" db="EMBL/GenBank/DDBJ databases">
        <authorList>
            <person name="Chen Y."/>
            <person name="Dougan E. K."/>
            <person name="Chan C."/>
            <person name="Rhodes N."/>
            <person name="Thang M."/>
        </authorList>
    </citation>
    <scope>NUCLEOTIDE SEQUENCE</scope>
</reference>
<protein>
    <submittedName>
        <fullName evidence="2">Uncharacterized protein</fullName>
    </submittedName>
</protein>
<feature type="transmembrane region" description="Helical" evidence="1">
    <location>
        <begin position="609"/>
        <end position="635"/>
    </location>
</feature>